<feature type="transmembrane region" description="Helical" evidence="2">
    <location>
        <begin position="94"/>
        <end position="116"/>
    </location>
</feature>
<protein>
    <submittedName>
        <fullName evidence="3">Uncharacterized protein</fullName>
    </submittedName>
</protein>
<proteinExistence type="predicted"/>
<feature type="compositionally biased region" description="Basic and acidic residues" evidence="1">
    <location>
        <begin position="43"/>
        <end position="53"/>
    </location>
</feature>
<keyword evidence="2" id="KW-1133">Transmembrane helix</keyword>
<keyword evidence="2" id="KW-0812">Transmembrane</keyword>
<gene>
    <name evidence="3" type="ORF">SVXNc_0512</name>
</gene>
<evidence type="ECO:0000313" key="3">
    <source>
        <dbReference type="EMBL" id="WEL19530.1"/>
    </source>
</evidence>
<keyword evidence="4" id="KW-1185">Reference proteome</keyword>
<dbReference type="Proteomes" id="UP001218034">
    <property type="component" value="Chromosome"/>
</dbReference>
<feature type="region of interest" description="Disordered" evidence="1">
    <location>
        <begin position="43"/>
        <end position="86"/>
    </location>
</feature>
<evidence type="ECO:0000256" key="1">
    <source>
        <dbReference type="SAM" id="MobiDB-lite"/>
    </source>
</evidence>
<accession>A0ABY8CHQ2</accession>
<dbReference type="EMBL" id="CP104395">
    <property type="protein sequence ID" value="WEL19530.1"/>
    <property type="molecule type" value="Genomic_DNA"/>
</dbReference>
<dbReference type="GeneID" id="90589949"/>
<dbReference type="RefSeq" id="WP_347722400.1">
    <property type="nucleotide sequence ID" value="NZ_CP104395.1"/>
</dbReference>
<organism evidence="3 4">
    <name type="scientific">Candidatus Nanohalococcus occultus</name>
    <dbReference type="NCBI Taxonomy" id="2978047"/>
    <lineage>
        <taxon>Archaea</taxon>
        <taxon>Candidatus Nanohalarchaeota</taxon>
        <taxon>Candidatus Nanohalarchaeota incertae sedis</taxon>
        <taxon>Candidatus Nanohalococcus</taxon>
    </lineage>
</organism>
<keyword evidence="2" id="KW-0472">Membrane</keyword>
<evidence type="ECO:0000256" key="2">
    <source>
        <dbReference type="SAM" id="Phobius"/>
    </source>
</evidence>
<sequence length="217" mass="23639">MSKDYREILSGKVEEVKERIEDLESPDFEKLLKLEREGKDRKTVKEFIESLKDTEEEEAEPADESEGSDEAEEVSEPSVPQEGFREKLGRLSPASLVGLGLVIGIVAGAGAAQLVASGSGTQSPSAVKSDMQSLLSGPNRTVDVGPAMREHGMYYFNVSTSQQTVNGTQTSYREFYVSNDGELLFPKLEVPLLGLRTPVNLQDALSQRAATQANATR</sequence>
<evidence type="ECO:0000313" key="4">
    <source>
        <dbReference type="Proteomes" id="UP001218034"/>
    </source>
</evidence>
<name>A0ABY8CHQ2_9ARCH</name>
<reference evidence="3 4" key="1">
    <citation type="submission" date="2022-09" db="EMBL/GenBank/DDBJ databases">
        <title>Xylan utilization by haloarchaea-nanohaloarchaea associations.</title>
        <authorList>
            <person name="Yakimov M."/>
        </authorList>
    </citation>
    <scope>NUCLEOTIDE SEQUENCE [LARGE SCALE GENOMIC DNA]</scope>
    <source>
        <strain evidence="3 4">SVXNc</strain>
    </source>
</reference>
<feature type="compositionally biased region" description="Acidic residues" evidence="1">
    <location>
        <begin position="54"/>
        <end position="75"/>
    </location>
</feature>